<dbReference type="AlphaFoldDB" id="A0AAV4DWT7"/>
<organism evidence="1 2">
    <name type="scientific">Plakobranchus ocellatus</name>
    <dbReference type="NCBI Taxonomy" id="259542"/>
    <lineage>
        <taxon>Eukaryota</taxon>
        <taxon>Metazoa</taxon>
        <taxon>Spiralia</taxon>
        <taxon>Lophotrochozoa</taxon>
        <taxon>Mollusca</taxon>
        <taxon>Gastropoda</taxon>
        <taxon>Heterobranchia</taxon>
        <taxon>Euthyneura</taxon>
        <taxon>Panpulmonata</taxon>
        <taxon>Sacoglossa</taxon>
        <taxon>Placobranchoidea</taxon>
        <taxon>Plakobranchidae</taxon>
        <taxon>Plakobranchus</taxon>
    </lineage>
</organism>
<evidence type="ECO:0000313" key="1">
    <source>
        <dbReference type="EMBL" id="GFO48485.1"/>
    </source>
</evidence>
<gene>
    <name evidence="1" type="ORF">PoB_007499000</name>
</gene>
<evidence type="ECO:0000313" key="2">
    <source>
        <dbReference type="Proteomes" id="UP000735302"/>
    </source>
</evidence>
<comment type="caution">
    <text evidence="1">The sequence shown here is derived from an EMBL/GenBank/DDBJ whole genome shotgun (WGS) entry which is preliminary data.</text>
</comment>
<protein>
    <submittedName>
        <fullName evidence="1">Uncharacterized protein</fullName>
    </submittedName>
</protein>
<keyword evidence="2" id="KW-1185">Reference proteome</keyword>
<proteinExistence type="predicted"/>
<dbReference type="Proteomes" id="UP000735302">
    <property type="component" value="Unassembled WGS sequence"/>
</dbReference>
<name>A0AAV4DWT7_9GAST</name>
<dbReference type="EMBL" id="BLXT01008404">
    <property type="protein sequence ID" value="GFO48485.1"/>
    <property type="molecule type" value="Genomic_DNA"/>
</dbReference>
<accession>A0AAV4DWT7</accession>
<reference evidence="1 2" key="1">
    <citation type="journal article" date="2021" name="Elife">
        <title>Chloroplast acquisition without the gene transfer in kleptoplastic sea slugs, Plakobranchus ocellatus.</title>
        <authorList>
            <person name="Maeda T."/>
            <person name="Takahashi S."/>
            <person name="Yoshida T."/>
            <person name="Shimamura S."/>
            <person name="Takaki Y."/>
            <person name="Nagai Y."/>
            <person name="Toyoda A."/>
            <person name="Suzuki Y."/>
            <person name="Arimoto A."/>
            <person name="Ishii H."/>
            <person name="Satoh N."/>
            <person name="Nishiyama T."/>
            <person name="Hasebe M."/>
            <person name="Maruyama T."/>
            <person name="Minagawa J."/>
            <person name="Obokata J."/>
            <person name="Shigenobu S."/>
        </authorList>
    </citation>
    <scope>NUCLEOTIDE SEQUENCE [LARGE SCALE GENOMIC DNA]</scope>
</reference>
<sequence length="69" mass="7617">MASSSSNANEDIQSAIDNLSKHFQEQFEAFVSTLKSNVSSSSRAKAEKMFLSSVPALSYKFPDPTGWRK</sequence>